<feature type="region of interest" description="Disordered" evidence="10">
    <location>
        <begin position="466"/>
        <end position="498"/>
    </location>
</feature>
<feature type="region of interest" description="Disordered" evidence="10">
    <location>
        <begin position="86"/>
        <end position="106"/>
    </location>
</feature>
<keyword evidence="7" id="KW-0804">Transcription</keyword>
<evidence type="ECO:0000256" key="7">
    <source>
        <dbReference type="ARBA" id="ARBA00023163"/>
    </source>
</evidence>
<evidence type="ECO:0000256" key="4">
    <source>
        <dbReference type="ARBA" id="ARBA00022771"/>
    </source>
</evidence>
<dbReference type="PANTHER" id="PTHR47772">
    <property type="entry name" value="ZINC FINGER PROTEIN 200"/>
    <property type="match status" value="1"/>
</dbReference>
<keyword evidence="3" id="KW-0677">Repeat</keyword>
<feature type="region of interest" description="Disordered" evidence="10">
    <location>
        <begin position="388"/>
        <end position="449"/>
    </location>
</feature>
<keyword evidence="12" id="KW-1185">Reference proteome</keyword>
<evidence type="ECO:0000256" key="8">
    <source>
        <dbReference type="ARBA" id="ARBA00023242"/>
    </source>
</evidence>
<keyword evidence="6" id="KW-0805">Transcription regulation</keyword>
<name>A0ABM1SRA8_LIMPO</name>
<keyword evidence="5" id="KW-0862">Zinc</keyword>
<keyword evidence="2" id="KW-0479">Metal-binding</keyword>
<evidence type="ECO:0000313" key="12">
    <source>
        <dbReference type="Proteomes" id="UP000694941"/>
    </source>
</evidence>
<feature type="compositionally biased region" description="Basic and acidic residues" evidence="10">
    <location>
        <begin position="120"/>
        <end position="132"/>
    </location>
</feature>
<dbReference type="GeneID" id="106463049"/>
<feature type="compositionally biased region" description="Polar residues" evidence="10">
    <location>
        <begin position="133"/>
        <end position="143"/>
    </location>
</feature>
<evidence type="ECO:0000256" key="1">
    <source>
        <dbReference type="ARBA" id="ARBA00004123"/>
    </source>
</evidence>
<feature type="region of interest" description="Disordered" evidence="10">
    <location>
        <begin position="120"/>
        <end position="156"/>
    </location>
</feature>
<dbReference type="Proteomes" id="UP000694941">
    <property type="component" value="Unplaced"/>
</dbReference>
<evidence type="ECO:0000256" key="6">
    <source>
        <dbReference type="ARBA" id="ARBA00023015"/>
    </source>
</evidence>
<keyword evidence="8" id="KW-0539">Nucleus</keyword>
<evidence type="ECO:0000256" key="2">
    <source>
        <dbReference type="ARBA" id="ARBA00022723"/>
    </source>
</evidence>
<dbReference type="PANTHER" id="PTHR47772:SF13">
    <property type="entry name" value="GASTRULA ZINC FINGER PROTEIN XLCGF49.1-LIKE-RELATED"/>
    <property type="match status" value="1"/>
</dbReference>
<proteinExistence type="predicted"/>
<reference evidence="13" key="1">
    <citation type="submission" date="2025-08" db="UniProtKB">
        <authorList>
            <consortium name="RefSeq"/>
        </authorList>
    </citation>
    <scope>IDENTIFICATION</scope>
    <source>
        <tissue evidence="13">Muscle</tissue>
    </source>
</reference>
<dbReference type="SMART" id="SM00355">
    <property type="entry name" value="ZnF_C2H2"/>
    <property type="match status" value="3"/>
</dbReference>
<evidence type="ECO:0000256" key="5">
    <source>
        <dbReference type="ARBA" id="ARBA00022833"/>
    </source>
</evidence>
<organism evidence="12 13">
    <name type="scientific">Limulus polyphemus</name>
    <name type="common">Atlantic horseshoe crab</name>
    <dbReference type="NCBI Taxonomy" id="6850"/>
    <lineage>
        <taxon>Eukaryota</taxon>
        <taxon>Metazoa</taxon>
        <taxon>Ecdysozoa</taxon>
        <taxon>Arthropoda</taxon>
        <taxon>Chelicerata</taxon>
        <taxon>Merostomata</taxon>
        <taxon>Xiphosura</taxon>
        <taxon>Limulidae</taxon>
        <taxon>Limulus</taxon>
    </lineage>
</organism>
<dbReference type="RefSeq" id="XP_022246164.1">
    <property type="nucleotide sequence ID" value="XM_022390456.1"/>
</dbReference>
<feature type="compositionally biased region" description="Basic and acidic residues" evidence="10">
    <location>
        <begin position="89"/>
        <end position="106"/>
    </location>
</feature>
<dbReference type="InterPro" id="IPR050636">
    <property type="entry name" value="C2H2-ZF_domain-containing"/>
</dbReference>
<evidence type="ECO:0000256" key="9">
    <source>
        <dbReference type="PROSITE-ProRule" id="PRU00042"/>
    </source>
</evidence>
<protein>
    <submittedName>
        <fullName evidence="13">MDS1 and EVI1 complex locus protein EVI1-like</fullName>
    </submittedName>
</protein>
<dbReference type="Gene3D" id="3.30.160.60">
    <property type="entry name" value="Classic Zinc Finger"/>
    <property type="match status" value="3"/>
</dbReference>
<sequence>MVLDPKLVPSSSLCYHGYGALSPFSDSYRNPLMKMYSHHNLGSPKQATVCPDPLNLVPLPRSIHSFPVNLSPPCDMDMPFDLSKHKNRVPAEDRPEFRSRVQEDDEPLDLRVSHKKMPRLEDHTPHKPHIYDHTNSQFTSKNRPGTHKDDASSSGLQMIYPRPLHPLFLESMYRIEQDKPAFPIFGPPEQVTTSLDSRHRFLGGFYNNRSSSFNFVQAQIEKLGKPIHNILTPNFSKSKERYSCKFCGKVFPRSANLTRHLRTHTGEQPYKCKYCERSFSISSNLQRHVRNIHNKEKPFKCSLCDRSFGQQTNLDRHLKKHESDGPTILDDSPKQVEVRDGTETYFDEIRNFIGKVTDSLPTDAQKPFNSALDSNFPITDQLERRQLLTSSKKSPQQKIPVIQNYDDNNQDSSKYEIPTEEDDYSKPASNGKLSEYESNSDVNSDMSSRNATSIFETDCHTVHGQGVSVSHAIEEPSQNGGSCEEETHIEHVNGDDKD</sequence>
<dbReference type="PROSITE" id="PS50157">
    <property type="entry name" value="ZINC_FINGER_C2H2_2"/>
    <property type="match status" value="3"/>
</dbReference>
<evidence type="ECO:0000313" key="13">
    <source>
        <dbReference type="RefSeq" id="XP_022246164.1"/>
    </source>
</evidence>
<feature type="domain" description="C2H2-type" evidence="11">
    <location>
        <begin position="299"/>
        <end position="326"/>
    </location>
</feature>
<feature type="compositionally biased region" description="Polar residues" evidence="10">
    <location>
        <begin position="427"/>
        <end position="449"/>
    </location>
</feature>
<dbReference type="InterPro" id="IPR036236">
    <property type="entry name" value="Znf_C2H2_sf"/>
</dbReference>
<dbReference type="Pfam" id="PF00096">
    <property type="entry name" value="zf-C2H2"/>
    <property type="match status" value="3"/>
</dbReference>
<evidence type="ECO:0000259" key="11">
    <source>
        <dbReference type="PROSITE" id="PS50157"/>
    </source>
</evidence>
<feature type="domain" description="C2H2-type" evidence="11">
    <location>
        <begin position="270"/>
        <end position="298"/>
    </location>
</feature>
<feature type="compositionally biased region" description="Basic and acidic residues" evidence="10">
    <location>
        <begin position="485"/>
        <end position="498"/>
    </location>
</feature>
<feature type="compositionally biased region" description="Polar residues" evidence="10">
    <location>
        <begin position="388"/>
        <end position="397"/>
    </location>
</feature>
<evidence type="ECO:0000256" key="3">
    <source>
        <dbReference type="ARBA" id="ARBA00022737"/>
    </source>
</evidence>
<feature type="domain" description="C2H2-type" evidence="11">
    <location>
        <begin position="242"/>
        <end position="269"/>
    </location>
</feature>
<evidence type="ECO:0000256" key="10">
    <source>
        <dbReference type="SAM" id="MobiDB-lite"/>
    </source>
</evidence>
<accession>A0ABM1SRA8</accession>
<comment type="subcellular location">
    <subcellularLocation>
        <location evidence="1">Nucleus</location>
    </subcellularLocation>
</comment>
<dbReference type="PROSITE" id="PS00028">
    <property type="entry name" value="ZINC_FINGER_C2H2_1"/>
    <property type="match status" value="3"/>
</dbReference>
<dbReference type="SUPFAM" id="SSF57667">
    <property type="entry name" value="beta-beta-alpha zinc fingers"/>
    <property type="match status" value="2"/>
</dbReference>
<dbReference type="InterPro" id="IPR013087">
    <property type="entry name" value="Znf_C2H2_type"/>
</dbReference>
<keyword evidence="4 9" id="KW-0863">Zinc-finger</keyword>
<gene>
    <name evidence="13" type="primary">LOC106463049</name>
</gene>